<dbReference type="InterPro" id="IPR000555">
    <property type="entry name" value="JAMM/MPN+_dom"/>
</dbReference>
<accession>A0A4T0X6N3</accession>
<sequence length="275" mass="31062">MNPPLIHLHPNAVLSISDCFNRLRHSQNHENIGGLLGRMGENSTSILYSFEIPETEYTNTDSLYEHFELISQIYGKGYLELVGFYSIGDFDSSTLSRIASDSTIDYANAFKPDSNASIIKLNLNDYILLELDVNDPNISDINQSWRFKNFYSQMPIKFDIKYTLSEQISMTTYNGIPQTTESLSSSVDSLIKTSFSEISTKLKQALLFLKDIENGKINIDNNPENNQKFLSLSNLAHKVVMLEELVKESNCSTDLDINHLNAIRSSYSSLMLGNL</sequence>
<dbReference type="Gene3D" id="3.40.140.10">
    <property type="entry name" value="Cytidine Deaminase, domain 2"/>
    <property type="match status" value="1"/>
</dbReference>
<keyword evidence="3" id="KW-1185">Reference proteome</keyword>
<evidence type="ECO:0000313" key="3">
    <source>
        <dbReference type="Proteomes" id="UP000307173"/>
    </source>
</evidence>
<proteinExistence type="predicted"/>
<dbReference type="Proteomes" id="UP000307173">
    <property type="component" value="Unassembled WGS sequence"/>
</dbReference>
<name>A0A4T0X6N3_9ASCO</name>
<evidence type="ECO:0000259" key="1">
    <source>
        <dbReference type="Pfam" id="PF01398"/>
    </source>
</evidence>
<reference evidence="2 3" key="1">
    <citation type="journal article" date="2019" name="Front. Genet.">
        <title>Whole-Genome Sequencing of the Opportunistic Yeast Pathogen Candida inconspicua Uncovers Its Hybrid Origin.</title>
        <authorList>
            <person name="Mixao V."/>
            <person name="Hansen A.P."/>
            <person name="Saus E."/>
            <person name="Boekhout T."/>
            <person name="Lass-Florl C."/>
            <person name="Gabaldon T."/>
        </authorList>
    </citation>
    <scope>NUCLEOTIDE SEQUENCE [LARGE SCALE GENOMIC DNA]</scope>
    <source>
        <strain evidence="2 3">CBS 180</strain>
    </source>
</reference>
<comment type="caution">
    <text evidence="2">The sequence shown here is derived from an EMBL/GenBank/DDBJ whole genome shotgun (WGS) entry which is preliminary data.</text>
</comment>
<dbReference type="EMBL" id="SELW01000126">
    <property type="protein sequence ID" value="TID30672.1"/>
    <property type="molecule type" value="Genomic_DNA"/>
</dbReference>
<gene>
    <name evidence="2" type="ORF">CANINC_000739</name>
</gene>
<dbReference type="GO" id="GO:0008237">
    <property type="term" value="F:metallopeptidase activity"/>
    <property type="evidence" value="ECO:0007669"/>
    <property type="project" value="InterPro"/>
</dbReference>
<feature type="domain" description="JAB1/MPN/MOV34 metalloenzyme" evidence="1">
    <location>
        <begin position="6"/>
        <end position="96"/>
    </location>
</feature>
<protein>
    <recommendedName>
        <fullName evidence="1">JAB1/MPN/MOV34 metalloenzyme domain-containing protein</fullName>
    </recommendedName>
</protein>
<dbReference type="AlphaFoldDB" id="A0A4T0X6N3"/>
<organism evidence="2 3">
    <name type="scientific">Pichia inconspicua</name>
    <dbReference type="NCBI Taxonomy" id="52247"/>
    <lineage>
        <taxon>Eukaryota</taxon>
        <taxon>Fungi</taxon>
        <taxon>Dikarya</taxon>
        <taxon>Ascomycota</taxon>
        <taxon>Saccharomycotina</taxon>
        <taxon>Pichiomycetes</taxon>
        <taxon>Pichiales</taxon>
        <taxon>Pichiaceae</taxon>
        <taxon>Pichia</taxon>
    </lineage>
</organism>
<dbReference type="Pfam" id="PF01398">
    <property type="entry name" value="JAB"/>
    <property type="match status" value="1"/>
</dbReference>
<dbReference type="OrthoDB" id="1378at2759"/>
<evidence type="ECO:0000313" key="2">
    <source>
        <dbReference type="EMBL" id="TID30672.1"/>
    </source>
</evidence>